<sequence length="949" mass="107060">MNKSHEFTHLIHTTINANNYQLQSTNSTVLCLCITLIILTWLTNCILLGGILQTKGNGKNVSIIYFFIGSQAIAALLHVTLNLPPSIVNILFGSRSPCTSLVWNHGFTTHLGGSSVTTNPVKAPDIRFSSSQFHNQHPCLKKAMVVGGSQQETLDPGFVLLGTRTSQVHSYVHIFCLYSIYLDTLFCNLTFLQTFFSSLDTYLRLKNPIFYLSSSHRRPALWLKIGSPWFMACIQSIGQIALSDRRHVKLYPGTMETSSSSLSSVTSYHVNSYQHYSMLNKDPINDKQTNSEWNTVCLLLDPNFLIIRTVIAYALPLITCLILIILQLYGLHRLRNHSPEMLNALLNVRYPRNNNSTSNNNTREYNEGMCSQDSVIPKHEANHFKRQNTQFVWREKDTGLVNNIHSIFDGTMSNRILLQNPQYRQLSIMTNSYQLNPAYTNETLLLSNNGSIDRIQLNQSSISPTRLSTSYLSTSHLSDLQTTVSTSISMFECPTHGRITMTNSISRISNIGISENGDQTVRNQISSLVNNSNTEMERNSEKHLYSTSITTNSNTITMNSISDNNHNINSLFTGKLGSNTSSEEPITSNAFLFNLDGEQVKLLSFNHSYEPLNSTGLNQYHYYLSSMMSPTSFPELSSSSPSCQHQLLRHQHTSPMTSQLDFKVTNGMHKSKSDYQIKCRNEMTSTNDRLLRSHSLKPSYQQQAPFHQSQILSNEKNGNDMFKTNLWLTAYQGEQLVVAINLVSCIIAVGTWSPYILVTLAYALCQPMNIPKSLYHQMMHSYGTSSISTNYPLSSIQSISSIMNNDLNLSDHSMNKCWIHLSVDRIADFRWWAYACSGLLLPCLLFFLDLGLREGCWKALQLKTESNQNIHSTKSLSNSMNKQSIIDNELKSVKVSNHSNNHSNRLCDHPSTSHNINTDCNINTESISKLYKLQKFEMISTIPCTQTNV</sequence>
<keyword evidence="2" id="KW-1185">Reference proteome</keyword>
<dbReference type="GeneID" id="24595998"/>
<organism evidence="1 2">
    <name type="scientific">Schistosoma haematobium</name>
    <name type="common">Blood fluke</name>
    <dbReference type="NCBI Taxonomy" id="6185"/>
    <lineage>
        <taxon>Eukaryota</taxon>
        <taxon>Metazoa</taxon>
        <taxon>Spiralia</taxon>
        <taxon>Lophotrochozoa</taxon>
        <taxon>Platyhelminthes</taxon>
        <taxon>Trematoda</taxon>
        <taxon>Digenea</taxon>
        <taxon>Strigeidida</taxon>
        <taxon>Schistosomatoidea</taxon>
        <taxon>Schistosomatidae</taxon>
        <taxon>Schistosoma</taxon>
    </lineage>
</organism>
<evidence type="ECO:0000313" key="2">
    <source>
        <dbReference type="Proteomes" id="UP000471633"/>
    </source>
</evidence>
<dbReference type="CTD" id="24595998"/>
<dbReference type="AlphaFoldDB" id="A0A6A5D9M9"/>
<dbReference type="EMBL" id="AMPZ03000004">
    <property type="protein sequence ID" value="KAH9584375.1"/>
    <property type="molecule type" value="Genomic_DNA"/>
</dbReference>
<gene>
    <name evidence="1" type="ORF">MS3_00006005</name>
</gene>
<evidence type="ECO:0000313" key="1">
    <source>
        <dbReference type="EMBL" id="KAH9584375.1"/>
    </source>
</evidence>
<comment type="caution">
    <text evidence="1">The sequence shown here is derived from an EMBL/GenBank/DDBJ whole genome shotgun (WGS) entry which is preliminary data.</text>
</comment>
<proteinExistence type="predicted"/>
<reference evidence="1" key="3">
    <citation type="submission" date="2021-06" db="EMBL/GenBank/DDBJ databases">
        <title>Chromosome-level genome assembly for S. haematobium.</title>
        <authorList>
            <person name="Stroehlein A.J."/>
        </authorList>
    </citation>
    <scope>NUCLEOTIDE SEQUENCE</scope>
</reference>
<protein>
    <submittedName>
        <fullName evidence="1">Uncharacterized protein</fullName>
    </submittedName>
</protein>
<reference evidence="1" key="1">
    <citation type="journal article" date="2012" name="Nat. Genet.">
        <title>Whole-genome sequence of Schistosoma haematobium.</title>
        <authorList>
            <person name="Young N.D."/>
            <person name="Jex A.R."/>
            <person name="Li B."/>
            <person name="Liu S."/>
            <person name="Yang L."/>
            <person name="Xiong Z."/>
            <person name="Li Y."/>
            <person name="Cantacessi C."/>
            <person name="Hall R.S."/>
            <person name="Xu X."/>
            <person name="Chen F."/>
            <person name="Wu X."/>
            <person name="Zerlotini A."/>
            <person name="Oliveira G."/>
            <person name="Hofmann A."/>
            <person name="Zhang G."/>
            <person name="Fang X."/>
            <person name="Kang Y."/>
            <person name="Campbell B.E."/>
            <person name="Loukas A."/>
            <person name="Ranganathan S."/>
            <person name="Rollinson D."/>
            <person name="Rinaldi G."/>
            <person name="Brindley P.J."/>
            <person name="Yang H."/>
            <person name="Wang J."/>
            <person name="Wang J."/>
            <person name="Gasser R.B."/>
        </authorList>
    </citation>
    <scope>NUCLEOTIDE SEQUENCE</scope>
</reference>
<accession>A0A6A5D9M9</accession>
<reference evidence="1" key="4">
    <citation type="journal article" date="2022" name="PLoS Pathog.">
        <title>Chromosome-level genome of Schistosoma haematobium underpins genome-wide explorations of molecular variation.</title>
        <authorList>
            <person name="Stroehlein A.J."/>
            <person name="Korhonen P.K."/>
            <person name="Lee V.V."/>
            <person name="Ralph S.A."/>
            <person name="Mentink-Kane M."/>
            <person name="You H."/>
            <person name="McManus D.P."/>
            <person name="Tchuente L.T."/>
            <person name="Stothard J.R."/>
            <person name="Kaur P."/>
            <person name="Dudchenko O."/>
            <person name="Aiden E.L."/>
            <person name="Yang B."/>
            <person name="Yang H."/>
            <person name="Emery A.M."/>
            <person name="Webster B.L."/>
            <person name="Brindley P.J."/>
            <person name="Rollinson D."/>
            <person name="Chang B.C.H."/>
            <person name="Gasser R.B."/>
            <person name="Young N.D."/>
        </authorList>
    </citation>
    <scope>NUCLEOTIDE SEQUENCE</scope>
</reference>
<dbReference type="KEGG" id="shx:MS3_00006005"/>
<dbReference type="RefSeq" id="XP_035586663.1">
    <property type="nucleotide sequence ID" value="XM_035729562.2"/>
</dbReference>
<reference evidence="1" key="2">
    <citation type="journal article" date="2019" name="Gigascience">
        <title>High-quality Schistosoma haematobium genome achieved by single-molecule and long-range sequencing.</title>
        <authorList>
            <person name="Stroehlein A.J."/>
            <person name="Korhonen P.K."/>
            <person name="Chong T.M."/>
            <person name="Lim Y.L."/>
            <person name="Chan K.G."/>
            <person name="Webster B."/>
            <person name="Rollinson D."/>
            <person name="Brindley P.J."/>
            <person name="Gasser R.B."/>
            <person name="Young N.D."/>
        </authorList>
    </citation>
    <scope>NUCLEOTIDE SEQUENCE</scope>
</reference>
<name>A0A6A5D9M9_SCHHA</name>
<dbReference type="Gene3D" id="1.20.1070.10">
    <property type="entry name" value="Rhodopsin 7-helix transmembrane proteins"/>
    <property type="match status" value="1"/>
</dbReference>
<dbReference type="Proteomes" id="UP000471633">
    <property type="component" value="Unassembled WGS sequence"/>
</dbReference>